<evidence type="ECO:0000256" key="3">
    <source>
        <dbReference type="ARBA" id="ARBA00012423"/>
    </source>
</evidence>
<dbReference type="Pfam" id="PF01248">
    <property type="entry name" value="Ribosomal_L7Ae"/>
    <property type="match status" value="1"/>
</dbReference>
<dbReference type="GO" id="GO:0008474">
    <property type="term" value="F:palmitoyl-(protein) hydrolase activity"/>
    <property type="evidence" value="ECO:0007669"/>
    <property type="project" value="UniProtKB-EC"/>
</dbReference>
<keyword evidence="6" id="KW-0276">Fatty acid metabolism</keyword>
<dbReference type="PANTHER" id="PTHR10655">
    <property type="entry name" value="LYSOPHOSPHOLIPASE-RELATED"/>
    <property type="match status" value="1"/>
</dbReference>
<evidence type="ECO:0000313" key="14">
    <source>
        <dbReference type="Proteomes" id="UP000095282"/>
    </source>
</evidence>
<reference evidence="15" key="1">
    <citation type="submission" date="2016-11" db="UniProtKB">
        <authorList>
            <consortium name="WormBaseParasite"/>
        </authorList>
    </citation>
    <scope>IDENTIFICATION</scope>
</reference>
<feature type="domain" description="Ribosomal protein eL8/eL30/eS12/Gadd45" evidence="12">
    <location>
        <begin position="7"/>
        <end position="86"/>
    </location>
</feature>
<dbReference type="SUPFAM" id="SSF55315">
    <property type="entry name" value="L30e-like"/>
    <property type="match status" value="1"/>
</dbReference>
<evidence type="ECO:0000256" key="4">
    <source>
        <dbReference type="ARBA" id="ARBA00022490"/>
    </source>
</evidence>
<evidence type="ECO:0000256" key="11">
    <source>
        <dbReference type="SAM" id="MobiDB-lite"/>
    </source>
</evidence>
<dbReference type="SUPFAM" id="SSF53474">
    <property type="entry name" value="alpha/beta-Hydrolases"/>
    <property type="match status" value="1"/>
</dbReference>
<evidence type="ECO:0000313" key="15">
    <source>
        <dbReference type="WBParaSite" id="Csp11.Scaffold629.g7803.t2"/>
    </source>
</evidence>
<evidence type="ECO:0000256" key="9">
    <source>
        <dbReference type="ARBA" id="ARBA00047337"/>
    </source>
</evidence>
<keyword evidence="4" id="KW-0963">Cytoplasm</keyword>
<evidence type="ECO:0000256" key="6">
    <source>
        <dbReference type="ARBA" id="ARBA00022832"/>
    </source>
</evidence>
<evidence type="ECO:0000259" key="13">
    <source>
        <dbReference type="Pfam" id="PF02230"/>
    </source>
</evidence>
<dbReference type="Gene3D" id="3.30.1330.30">
    <property type="match status" value="1"/>
</dbReference>
<dbReference type="InterPro" id="IPR003140">
    <property type="entry name" value="PLipase/COase/thioEstase"/>
</dbReference>
<dbReference type="FunFam" id="3.40.50.1820:FF:000010">
    <property type="entry name" value="Acyl-protein thioesterase 2"/>
    <property type="match status" value="1"/>
</dbReference>
<dbReference type="GO" id="GO:0006631">
    <property type="term" value="P:fatty acid metabolic process"/>
    <property type="evidence" value="ECO:0007669"/>
    <property type="project" value="UniProtKB-KW"/>
</dbReference>
<dbReference type="InterPro" id="IPR029058">
    <property type="entry name" value="AB_hydrolase_fold"/>
</dbReference>
<dbReference type="GO" id="GO:0005737">
    <property type="term" value="C:cytoplasm"/>
    <property type="evidence" value="ECO:0007669"/>
    <property type="project" value="UniProtKB-SubCell"/>
</dbReference>
<evidence type="ECO:0000256" key="7">
    <source>
        <dbReference type="ARBA" id="ARBA00023098"/>
    </source>
</evidence>
<dbReference type="EC" id="3.1.2.22" evidence="3"/>
<comment type="similarity">
    <text evidence="2">Belongs to the AB hydrolase superfamily. AB hydrolase 2 family.</text>
</comment>
<dbReference type="PANTHER" id="PTHR10655:SF68">
    <property type="entry name" value="PALMITOYL-PROTEIN HYDROLASE"/>
    <property type="match status" value="1"/>
</dbReference>
<dbReference type="Pfam" id="PF02230">
    <property type="entry name" value="Abhydrolase_2"/>
    <property type="match status" value="1"/>
</dbReference>
<dbReference type="Gene3D" id="3.40.50.1820">
    <property type="entry name" value="alpha/beta hydrolase"/>
    <property type="match status" value="1"/>
</dbReference>
<evidence type="ECO:0000256" key="1">
    <source>
        <dbReference type="ARBA" id="ARBA00004496"/>
    </source>
</evidence>
<dbReference type="InterPro" id="IPR004038">
    <property type="entry name" value="Ribosomal_eL8/eL30/eS12/Gad45"/>
</dbReference>
<dbReference type="InterPro" id="IPR050565">
    <property type="entry name" value="LYPA1-2/EST-like"/>
</dbReference>
<feature type="region of interest" description="Disordered" evidence="11">
    <location>
        <begin position="137"/>
        <end position="160"/>
    </location>
</feature>
<feature type="domain" description="Phospholipase/carboxylesterase/thioesterase" evidence="13">
    <location>
        <begin position="156"/>
        <end position="368"/>
    </location>
</feature>
<evidence type="ECO:0000256" key="8">
    <source>
        <dbReference type="ARBA" id="ARBA00031195"/>
    </source>
</evidence>
<evidence type="ECO:0000256" key="2">
    <source>
        <dbReference type="ARBA" id="ARBA00006499"/>
    </source>
</evidence>
<organism evidence="14 15">
    <name type="scientific">Caenorhabditis tropicalis</name>
    <dbReference type="NCBI Taxonomy" id="1561998"/>
    <lineage>
        <taxon>Eukaryota</taxon>
        <taxon>Metazoa</taxon>
        <taxon>Ecdysozoa</taxon>
        <taxon>Nematoda</taxon>
        <taxon>Chromadorea</taxon>
        <taxon>Rhabditida</taxon>
        <taxon>Rhabditina</taxon>
        <taxon>Rhabditomorpha</taxon>
        <taxon>Rhabditoidea</taxon>
        <taxon>Rhabditidae</taxon>
        <taxon>Peloderinae</taxon>
        <taxon>Caenorhabditis</taxon>
    </lineage>
</organism>
<dbReference type="GO" id="GO:0052689">
    <property type="term" value="F:carboxylic ester hydrolase activity"/>
    <property type="evidence" value="ECO:0007669"/>
    <property type="project" value="TreeGrafter"/>
</dbReference>
<dbReference type="WBParaSite" id="Csp11.Scaffold629.g7803.t2">
    <property type="protein sequence ID" value="Csp11.Scaffold629.g7803.t2"/>
    <property type="gene ID" value="Csp11.Scaffold629.g7803"/>
</dbReference>
<dbReference type="InterPro" id="IPR029064">
    <property type="entry name" value="Ribosomal_eL30-like_sf"/>
</dbReference>
<keyword evidence="5" id="KW-0378">Hydrolase</keyword>
<keyword evidence="7" id="KW-0443">Lipid metabolism</keyword>
<dbReference type="AlphaFoldDB" id="A0A1I7UC07"/>
<protein>
    <recommendedName>
        <fullName evidence="3">palmitoyl-protein hydrolase</fullName>
        <ecNumber evidence="3">3.1.2.22</ecNumber>
    </recommendedName>
    <alternativeName>
        <fullName evidence="8">Palmitoyl-protein hydrolase</fullName>
    </alternativeName>
</protein>
<sequence>MFKNFQKRRVVCGAHEALSKVQRGKAQLVFYAKNLDENNRRAASNVHQLQKQCPLEGIPLIEALTRKEMSRVMNKFPYVGVVAVTDFSGLFTRVLLSSAAVSTQSSSSTVLASKPSQQKFLASIIGSSLSSRLLCSLGGSSPSDEEETPMSISQGTPAVVKPRGEQKGTLIFLHGLGDQGHGWADSFSTEARVDTVKVICPHSSERSVSLNMGMRMPAWYDLFGLSLTSPEDNEGIQNAAAYVHSLIDAEVAAGVPASKVIVGGFSMGGALAIYAGLTYPQKLGGIIGLSSFFLQRTKFPGAYTANNATNIFLGHGNVDQLVPFQFGQMSETLIKKFNPNVQLHAYRDMGHQSCAEEMRDVKAFISNNIGK</sequence>
<comment type="subcellular location">
    <subcellularLocation>
        <location evidence="1">Cytoplasm</location>
    </subcellularLocation>
</comment>
<evidence type="ECO:0000256" key="5">
    <source>
        <dbReference type="ARBA" id="ARBA00022801"/>
    </source>
</evidence>
<comment type="catalytic activity">
    <reaction evidence="10">
        <text>1-hexadecanoyl-sn-glycero-3-phosphocholine + H2O = sn-glycerol 3-phosphocholine + hexadecanoate + H(+)</text>
        <dbReference type="Rhea" id="RHEA:40435"/>
        <dbReference type="ChEBI" id="CHEBI:7896"/>
        <dbReference type="ChEBI" id="CHEBI:15377"/>
        <dbReference type="ChEBI" id="CHEBI:15378"/>
        <dbReference type="ChEBI" id="CHEBI:16870"/>
        <dbReference type="ChEBI" id="CHEBI:72998"/>
    </reaction>
    <physiologicalReaction direction="left-to-right" evidence="10">
        <dbReference type="Rhea" id="RHEA:40436"/>
    </physiologicalReaction>
</comment>
<evidence type="ECO:0000256" key="10">
    <source>
        <dbReference type="ARBA" id="ARBA00048656"/>
    </source>
</evidence>
<proteinExistence type="inferred from homology"/>
<evidence type="ECO:0000259" key="12">
    <source>
        <dbReference type="Pfam" id="PF01248"/>
    </source>
</evidence>
<accession>A0A1I7UC07</accession>
<dbReference type="Proteomes" id="UP000095282">
    <property type="component" value="Unplaced"/>
</dbReference>
<dbReference type="STRING" id="1561998.A0A1I7UC07"/>
<name>A0A1I7UC07_9PELO</name>
<comment type="catalytic activity">
    <reaction evidence="9">
        <text>S-hexadecanoyl-L-cysteinyl-[protein] + H2O = L-cysteinyl-[protein] + hexadecanoate + H(+)</text>
        <dbReference type="Rhea" id="RHEA:19233"/>
        <dbReference type="Rhea" id="RHEA-COMP:10131"/>
        <dbReference type="Rhea" id="RHEA-COMP:11032"/>
        <dbReference type="ChEBI" id="CHEBI:7896"/>
        <dbReference type="ChEBI" id="CHEBI:15377"/>
        <dbReference type="ChEBI" id="CHEBI:15378"/>
        <dbReference type="ChEBI" id="CHEBI:29950"/>
        <dbReference type="ChEBI" id="CHEBI:74151"/>
        <dbReference type="EC" id="3.1.2.22"/>
    </reaction>
</comment>
<keyword evidence="14" id="KW-1185">Reference proteome</keyword>